<keyword evidence="2" id="KW-0812">Transmembrane</keyword>
<feature type="transmembrane region" description="Helical" evidence="2">
    <location>
        <begin position="53"/>
        <end position="72"/>
    </location>
</feature>
<evidence type="ECO:0000313" key="3">
    <source>
        <dbReference type="EMBL" id="QCM02605.1"/>
    </source>
</evidence>
<dbReference type="Proteomes" id="UP000298646">
    <property type="component" value="Chromosome linear"/>
</dbReference>
<name>A0AAE6BQ06_AGRTU</name>
<evidence type="ECO:0000256" key="1">
    <source>
        <dbReference type="SAM" id="Coils"/>
    </source>
</evidence>
<sequence length="293" mass="34273">MPDDVREQTNTSDLVLHRTKVITILWLVGVIIIVLWCIAADKIPDKLNEWGDFAAGAFSPIAFVWFITAVIMQSYELRQQRLELKLTRREFELNRHVLEAQTKEAERQVDLLEVQTTALRSTFEKAQNDAAFDAGVDFVSSRLRQYPNAWAFGVWRKGTEIHTRGPFALTSNFYDDLTNSMVISKTARHLRGARRTYFNEYEQTILRPKYPHDLARIFDSVKDSTLRLAKLPEEYWLRLRIAELDDLYHYMASIEQYIEWPTEIEPFKLREGEVYGEWEKQAKGNLQNPAQNP</sequence>
<dbReference type="RefSeq" id="WP_137087398.1">
    <property type="nucleotide sequence ID" value="NZ_CP039908.1"/>
</dbReference>
<evidence type="ECO:0000313" key="4">
    <source>
        <dbReference type="Proteomes" id="UP000298646"/>
    </source>
</evidence>
<dbReference type="EMBL" id="CP039908">
    <property type="protein sequence ID" value="QCM02605.1"/>
    <property type="molecule type" value="Genomic_DNA"/>
</dbReference>
<reference evidence="3 4" key="1">
    <citation type="submission" date="2019-04" db="EMBL/GenBank/DDBJ databases">
        <title>Complete genome sequence of Agrobacterium tumefaciens CFBP6624.</title>
        <authorList>
            <person name="Haryono M."/>
            <person name="Lin Y.-C."/>
            <person name="Lai E.-M."/>
            <person name="Kuo C.-H."/>
        </authorList>
    </citation>
    <scope>NUCLEOTIDE SEQUENCE [LARGE SCALE GENOMIC DNA]</scope>
    <source>
        <strain evidence="3 4">CFBP6624</strain>
    </source>
</reference>
<evidence type="ECO:0000256" key="2">
    <source>
        <dbReference type="SAM" id="Phobius"/>
    </source>
</evidence>
<organism evidence="3 4">
    <name type="scientific">Agrobacterium tumefaciens</name>
    <dbReference type="NCBI Taxonomy" id="358"/>
    <lineage>
        <taxon>Bacteria</taxon>
        <taxon>Pseudomonadati</taxon>
        <taxon>Pseudomonadota</taxon>
        <taxon>Alphaproteobacteria</taxon>
        <taxon>Hyphomicrobiales</taxon>
        <taxon>Rhizobiaceae</taxon>
        <taxon>Rhizobium/Agrobacterium group</taxon>
        <taxon>Agrobacterium</taxon>
        <taxon>Agrobacterium tumefaciens complex</taxon>
    </lineage>
</organism>
<keyword evidence="2" id="KW-1133">Transmembrane helix</keyword>
<gene>
    <name evidence="3" type="ORF">CFBP6624_20795</name>
</gene>
<feature type="transmembrane region" description="Helical" evidence="2">
    <location>
        <begin position="21"/>
        <end position="41"/>
    </location>
</feature>
<proteinExistence type="predicted"/>
<keyword evidence="2" id="KW-0472">Membrane</keyword>
<dbReference type="AlphaFoldDB" id="A0AAE6BQ06"/>
<feature type="coiled-coil region" evidence="1">
    <location>
        <begin position="88"/>
        <end position="115"/>
    </location>
</feature>
<protein>
    <submittedName>
        <fullName evidence="3">Uncharacterized protein</fullName>
    </submittedName>
</protein>
<keyword evidence="1" id="KW-0175">Coiled coil</keyword>
<accession>A0AAE6BQ06</accession>